<dbReference type="PANTHER" id="PTHR34322">
    <property type="entry name" value="TRANSPOSASE, Y1_TNP DOMAIN-CONTAINING"/>
    <property type="match status" value="1"/>
</dbReference>
<dbReference type="EMBL" id="CP025704">
    <property type="protein sequence ID" value="AUN97320.1"/>
    <property type="molecule type" value="Genomic_DNA"/>
</dbReference>
<dbReference type="AlphaFoldDB" id="A0A2K9NP69"/>
<proteinExistence type="predicted"/>
<feature type="domain" description="Transposase IS200-like" evidence="1">
    <location>
        <begin position="1"/>
        <end position="95"/>
    </location>
</feature>
<dbReference type="GO" id="GO:0006313">
    <property type="term" value="P:DNA transposition"/>
    <property type="evidence" value="ECO:0007669"/>
    <property type="project" value="InterPro"/>
</dbReference>
<dbReference type="SUPFAM" id="SSF143422">
    <property type="entry name" value="Transposase IS200-like"/>
    <property type="match status" value="1"/>
</dbReference>
<gene>
    <name evidence="2" type="ORF">C0V70_04175</name>
</gene>
<dbReference type="KEGG" id="bsto:C0V70_04175"/>
<evidence type="ECO:0000313" key="3">
    <source>
        <dbReference type="Proteomes" id="UP000235584"/>
    </source>
</evidence>
<dbReference type="PANTHER" id="PTHR34322:SF2">
    <property type="entry name" value="TRANSPOSASE IS200-LIKE DOMAIN-CONTAINING PROTEIN"/>
    <property type="match status" value="1"/>
</dbReference>
<organism evidence="2 3">
    <name type="scientific">Bacteriovorax stolpii</name>
    <name type="common">Bdellovibrio stolpii</name>
    <dbReference type="NCBI Taxonomy" id="960"/>
    <lineage>
        <taxon>Bacteria</taxon>
        <taxon>Pseudomonadati</taxon>
        <taxon>Bdellovibrionota</taxon>
        <taxon>Bacteriovoracia</taxon>
        <taxon>Bacteriovoracales</taxon>
        <taxon>Bacteriovoracaceae</taxon>
        <taxon>Bacteriovorax</taxon>
    </lineage>
</organism>
<accession>A0A2K9NP69</accession>
<reference evidence="2 3" key="1">
    <citation type="submission" date="2018-01" db="EMBL/GenBank/DDBJ databases">
        <title>Complete genome sequence of Bacteriovorax stolpii DSM12778.</title>
        <authorList>
            <person name="Tang B."/>
            <person name="Chang J."/>
        </authorList>
    </citation>
    <scope>NUCLEOTIDE SEQUENCE [LARGE SCALE GENOMIC DNA]</scope>
    <source>
        <strain evidence="2 3">DSM 12778</strain>
    </source>
</reference>
<keyword evidence="3" id="KW-1185">Reference proteome</keyword>
<dbReference type="Gene3D" id="3.30.70.1290">
    <property type="entry name" value="Transposase IS200-like"/>
    <property type="match status" value="1"/>
</dbReference>
<dbReference type="GO" id="GO:0003677">
    <property type="term" value="F:DNA binding"/>
    <property type="evidence" value="ECO:0007669"/>
    <property type="project" value="InterPro"/>
</dbReference>
<protein>
    <recommendedName>
        <fullName evidence="1">Transposase IS200-like domain-containing protein</fullName>
    </recommendedName>
</protein>
<sequence length="163" mass="19356">MPLMWRLTKESLKEAYAIHPVELISFVLMTNHYHMILVTPEGNLDEFIYEFNKRLALKVQKVSGRINQVFGGRYKWCLIQSQNYFMNCYRYVYQNPVRAGISRDCQSYPYSTIHHLIGKGSFVIPIHDRYGFKDEYGLNWINSEIAEKEKEILRKGLYRSLFS</sequence>
<evidence type="ECO:0000259" key="1">
    <source>
        <dbReference type="SMART" id="SM01321"/>
    </source>
</evidence>
<dbReference type="InterPro" id="IPR002686">
    <property type="entry name" value="Transposase_17"/>
</dbReference>
<dbReference type="SMART" id="SM01321">
    <property type="entry name" value="Y1_Tnp"/>
    <property type="match status" value="1"/>
</dbReference>
<dbReference type="InterPro" id="IPR036515">
    <property type="entry name" value="Transposase_17_sf"/>
</dbReference>
<dbReference type="GO" id="GO:0004803">
    <property type="term" value="F:transposase activity"/>
    <property type="evidence" value="ECO:0007669"/>
    <property type="project" value="InterPro"/>
</dbReference>
<name>A0A2K9NP69_BACTC</name>
<evidence type="ECO:0000313" key="2">
    <source>
        <dbReference type="EMBL" id="AUN97320.1"/>
    </source>
</evidence>
<dbReference type="Proteomes" id="UP000235584">
    <property type="component" value="Chromosome"/>
</dbReference>